<sequence length="1505" mass="168397">MDVSAGSSRLAGLSDDAGERRQSQPNIKYSPPQQHPSHLVAVSPDYENQTRKSDPYGQLIQRCVIVQRDEKGYGLTVSGDNPVFVQSVKENGAAYKAGVQQGDRIIKVNGTLVTQSNHIEVVKLIKSGSYVALTLLGRPPGSNYPPLPPPHVPAPPAPYTGRPEVTGPQPAVPEKDEELRQERINVMRQMLDQEMELFQTTKDEYDRNPSDKIKRQLDGGTTRIKALEQQLRNLTGDSMSSKDDEAPYFGQPPAMEGGFETITEQQGNASEQLLSEVDYYEPASPEESKAVDNDSLDGVPDVLRENQIQAHSSADEDDEPIPFGIGPTEARESKAQQSASDGEVWVKNTIKYNPAPWLKDGPDHKRHKSDPERCCQVQSDLPGSGTKIKRNLSDAADKESKRHAMSSGNSDPSVNTDAITAVDFAVRRHSASSDKVARDSDSDHEVSSEAVSPVKQHHYEEVLLQDTIDTSPSNEDAQMDHAENPNLVTSPVELPLSPSEEIQSPTSPQSTEVVLQRADVNNVDSYMDTAVTTIPPSSTNQQIVSMEDDEFESDNEQVIDHGPFISLDKLEKKPAHIAVLLHYLISNSDPSSMFFYIVTDGYSNGSPKEMRKWAYEIYSTFLADQAVTFESMVPNDVLESIGIVLANKIDNSDAMRSIFVLARAAAAVDIRYHLEDFRSKRALGLGTLYGDQQLSDLMDRNTEIQIVEQTLMPHLDRLSACDTFSNILWSGCEQNIHKGTCLSEVQHQCSGKRKKEKSKILPRIPRRTSENSSKASMYGQPPYSPTVKEALAKSQKDERQGFIQETHNSGMPWYQTSHVHVSPPNIHSLPEQEEDDLKMLKDSQKVGKLIKDLERGKGDSNQDLQSPGTPREGSPELMDSERQEKATVKRSGSLRTQEDTRKRMGSGHEGSKRSKSDVDMDVAAVTNATSSLTNSSSSISAKSQDSSTLSEEYDSDMEAETDPPAWQTAVDRDLLKKLKPKEIKRQEVINELFHTEKSHVRNLKILDRVFMKPMQQEHLAQKEFIQLLFPNLEDLLEMHISLNNAMKKERKTCHTIDEVGDILLARFDGEEGESLKEACAIFCRHQSLALDLLKAKQKKDDKLARFLADAENNPNCRRLQLKDFIPCVFQRLTKYPMLLESILKYTSSSKTDHAKVSRARDCCKSILGYVNIAVRDAENQIRLQEMVKKTDKSPFEKSNNTLITEFKNIDLNSRKLLHDGPLIWRLGRAKSIDLHVLLLEDILVLLQKDDNRFVLKCHSSTVQTVKEEVKNTHSPIVKLTNLLCRNVATDKKAFFLVSTSPMGPQIYELVAGTNNERKVWSEIITRTVDGMKNKDKRGTNITPVPSQLPPPPPYSELNEAVEEKLKTKSRSETEKINEKNKSDSLDRLDNILEIQNPPELIDPAKVVVVNHPSMDDKTETVMPPREKLKQVDETIQKALVEKSQIIAELLGAPLTPTTVDQETNPVQEYEPKDLVHAMMQQSNRLTTTVNEHMNLLSNTEQSDSA</sequence>
<feature type="domain" description="PDZ" evidence="12">
    <location>
        <begin position="63"/>
        <end position="140"/>
    </location>
</feature>
<keyword evidence="4" id="KW-0963">Cytoplasm</keyword>
<dbReference type="PROSITE" id="PS50010">
    <property type="entry name" value="DH_2"/>
    <property type="match status" value="1"/>
</dbReference>
<dbReference type="GeneID" id="100374488"/>
<dbReference type="InterPro" id="IPR015212">
    <property type="entry name" value="RGS-like_dom"/>
</dbReference>
<feature type="region of interest" description="Disordered" evidence="9">
    <location>
        <begin position="281"/>
        <end position="416"/>
    </location>
</feature>
<feature type="compositionally biased region" description="Basic and acidic residues" evidence="9">
    <location>
        <begin position="431"/>
        <end position="447"/>
    </location>
</feature>
<dbReference type="Pfam" id="PF17838">
    <property type="entry name" value="PH_16"/>
    <property type="match status" value="1"/>
</dbReference>
<evidence type="ECO:0000259" key="12">
    <source>
        <dbReference type="PROSITE" id="PS50106"/>
    </source>
</evidence>
<dbReference type="InterPro" id="IPR001478">
    <property type="entry name" value="PDZ"/>
</dbReference>
<dbReference type="CDD" id="cd23069">
    <property type="entry name" value="PDZ_ARHGEF11-12-like"/>
    <property type="match status" value="1"/>
</dbReference>
<protein>
    <submittedName>
        <fullName evidence="15">Rho guanine nucleotide exchange factor 11-like</fullName>
    </submittedName>
</protein>
<evidence type="ECO:0000256" key="2">
    <source>
        <dbReference type="ARBA" id="ARBA00004496"/>
    </source>
</evidence>
<dbReference type="PROSITE" id="PS50106">
    <property type="entry name" value="PDZ"/>
    <property type="match status" value="1"/>
</dbReference>
<feature type="compositionally biased region" description="Low complexity" evidence="9">
    <location>
        <begin position="923"/>
        <end position="948"/>
    </location>
</feature>
<accession>A0ABM0MNL5</accession>
<feature type="region of interest" description="Disordered" evidence="9">
    <location>
        <begin position="1331"/>
        <end position="1356"/>
    </location>
</feature>
<dbReference type="InterPro" id="IPR000219">
    <property type="entry name" value="DH_dom"/>
</dbReference>
<feature type="region of interest" description="Disordered" evidence="9">
    <location>
        <begin position="142"/>
        <end position="176"/>
    </location>
</feature>
<evidence type="ECO:0000256" key="1">
    <source>
        <dbReference type="ARBA" id="ARBA00004370"/>
    </source>
</evidence>
<dbReference type="InterPro" id="IPR044926">
    <property type="entry name" value="RGS_subdomain_2"/>
</dbReference>
<dbReference type="SUPFAM" id="SSF50729">
    <property type="entry name" value="PH domain-like"/>
    <property type="match status" value="1"/>
</dbReference>
<dbReference type="Pfam" id="PF09128">
    <property type="entry name" value="RGS-like"/>
    <property type="match status" value="1"/>
</dbReference>
<dbReference type="RefSeq" id="XP_006821606.1">
    <property type="nucleotide sequence ID" value="XM_006821543.1"/>
</dbReference>
<dbReference type="InterPro" id="IPR041020">
    <property type="entry name" value="PH_16"/>
</dbReference>
<dbReference type="Gene3D" id="2.30.42.10">
    <property type="match status" value="1"/>
</dbReference>
<dbReference type="SUPFAM" id="SSF50156">
    <property type="entry name" value="PDZ domain-like"/>
    <property type="match status" value="1"/>
</dbReference>
<feature type="compositionally biased region" description="Basic and acidic residues" evidence="9">
    <location>
        <begin position="391"/>
        <end position="402"/>
    </location>
</feature>
<dbReference type="Proteomes" id="UP000694865">
    <property type="component" value="Unplaced"/>
</dbReference>
<dbReference type="InterPro" id="IPR016137">
    <property type="entry name" value="RGS"/>
</dbReference>
<feature type="domain" description="PH" evidence="10">
    <location>
        <begin position="1215"/>
        <end position="1329"/>
    </location>
</feature>
<evidence type="ECO:0000259" key="10">
    <source>
        <dbReference type="PROSITE" id="PS50003"/>
    </source>
</evidence>
<evidence type="ECO:0000256" key="7">
    <source>
        <dbReference type="ARBA" id="ARBA00023136"/>
    </source>
</evidence>
<feature type="compositionally biased region" description="Basic and acidic residues" evidence="9">
    <location>
        <begin position="790"/>
        <end position="800"/>
    </location>
</feature>
<feature type="compositionally biased region" description="Polar residues" evidence="9">
    <location>
        <begin position="803"/>
        <end position="819"/>
    </location>
</feature>
<feature type="compositionally biased region" description="Acidic residues" evidence="9">
    <location>
        <begin position="951"/>
        <end position="961"/>
    </location>
</feature>
<dbReference type="Gene3D" id="1.20.900.10">
    <property type="entry name" value="Dbl homology (DH) domain"/>
    <property type="match status" value="1"/>
</dbReference>
<dbReference type="SMART" id="SM00325">
    <property type="entry name" value="RhoGEF"/>
    <property type="match status" value="1"/>
</dbReference>
<feature type="region of interest" description="Disordered" evidence="9">
    <location>
        <begin position="1"/>
        <end position="38"/>
    </location>
</feature>
<keyword evidence="5" id="KW-0597">Phosphoprotein</keyword>
<dbReference type="PANTHER" id="PTHR45872">
    <property type="entry name" value="RHO GUANINE NUCLEOTIDE EXCHANGE FACTOR 2, ISOFORM D"/>
    <property type="match status" value="1"/>
</dbReference>
<evidence type="ECO:0000313" key="15">
    <source>
        <dbReference type="RefSeq" id="XP_006821606.1"/>
    </source>
</evidence>
<evidence type="ECO:0000256" key="9">
    <source>
        <dbReference type="SAM" id="MobiDB-lite"/>
    </source>
</evidence>
<dbReference type="PROSITE" id="PS50003">
    <property type="entry name" value="PH_DOMAIN"/>
    <property type="match status" value="1"/>
</dbReference>
<dbReference type="InterPro" id="IPR035899">
    <property type="entry name" value="DBL_dom_sf"/>
</dbReference>
<feature type="compositionally biased region" description="Basic and acidic residues" evidence="9">
    <location>
        <begin position="909"/>
        <end position="918"/>
    </location>
</feature>
<dbReference type="Pfam" id="PF00595">
    <property type="entry name" value="PDZ"/>
    <property type="match status" value="1"/>
</dbReference>
<keyword evidence="7" id="KW-0472">Membrane</keyword>
<evidence type="ECO:0000259" key="13">
    <source>
        <dbReference type="PROSITE" id="PS50132"/>
    </source>
</evidence>
<dbReference type="SUPFAM" id="SSF48097">
    <property type="entry name" value="Regulator of G-protein signaling, RGS"/>
    <property type="match status" value="1"/>
</dbReference>
<feature type="region of interest" description="Disordered" evidence="9">
    <location>
        <begin position="431"/>
        <end position="458"/>
    </location>
</feature>
<reference evidence="15" key="1">
    <citation type="submission" date="2025-08" db="UniProtKB">
        <authorList>
            <consortium name="RefSeq"/>
        </authorList>
    </citation>
    <scope>IDENTIFICATION</scope>
    <source>
        <tissue evidence="15">Testes</tissue>
    </source>
</reference>
<feature type="coiled-coil region" evidence="8">
    <location>
        <begin position="217"/>
        <end position="244"/>
    </location>
</feature>
<dbReference type="Gene3D" id="2.30.29.30">
    <property type="entry name" value="Pleckstrin-homology domain (PH domain)/Phosphotyrosine-binding domain (PTB)"/>
    <property type="match status" value="1"/>
</dbReference>
<dbReference type="Gene3D" id="1.10.167.10">
    <property type="entry name" value="Regulator of G-protein Signalling 4, domain 2"/>
    <property type="match status" value="1"/>
</dbReference>
<feature type="compositionally biased region" description="Polar residues" evidence="9">
    <location>
        <begin position="23"/>
        <end position="36"/>
    </location>
</feature>
<comment type="subcellular location">
    <subcellularLocation>
        <location evidence="2">Cytoplasm</location>
    </subcellularLocation>
    <subcellularLocation>
        <location evidence="1">Membrane</location>
    </subcellularLocation>
</comment>
<feature type="domain" description="DH" evidence="11">
    <location>
        <begin position="984"/>
        <end position="1173"/>
    </location>
</feature>
<feature type="domain" description="RGS" evidence="13">
    <location>
        <begin position="566"/>
        <end position="659"/>
    </location>
</feature>
<dbReference type="InterPro" id="IPR036034">
    <property type="entry name" value="PDZ_sf"/>
</dbReference>
<feature type="compositionally biased region" description="Basic and acidic residues" evidence="9">
    <location>
        <begin position="851"/>
        <end position="860"/>
    </location>
</feature>
<dbReference type="SUPFAM" id="SSF48065">
    <property type="entry name" value="DBL homology domain (DH-domain)"/>
    <property type="match status" value="1"/>
</dbReference>
<feature type="compositionally biased region" description="Pro residues" evidence="9">
    <location>
        <begin position="142"/>
        <end position="158"/>
    </location>
</feature>
<proteinExistence type="predicted"/>
<dbReference type="InterPro" id="IPR036305">
    <property type="entry name" value="RGS_sf"/>
</dbReference>
<keyword evidence="14" id="KW-1185">Reference proteome</keyword>
<evidence type="ECO:0000256" key="4">
    <source>
        <dbReference type="ARBA" id="ARBA00022490"/>
    </source>
</evidence>
<dbReference type="InterPro" id="IPR001849">
    <property type="entry name" value="PH_domain"/>
</dbReference>
<keyword evidence="3" id="KW-0343">GTPase activation</keyword>
<evidence type="ECO:0000256" key="3">
    <source>
        <dbReference type="ARBA" id="ARBA00022468"/>
    </source>
</evidence>
<keyword evidence="6 8" id="KW-0175">Coiled coil</keyword>
<name>A0ABM0MNL5_SACKO</name>
<dbReference type="SMART" id="SM00228">
    <property type="entry name" value="PDZ"/>
    <property type="match status" value="1"/>
</dbReference>
<gene>
    <name evidence="15" type="primary">LOC100374488</name>
</gene>
<feature type="region of interest" description="Disordered" evidence="9">
    <location>
        <begin position="752"/>
        <end position="829"/>
    </location>
</feature>
<evidence type="ECO:0000256" key="8">
    <source>
        <dbReference type="SAM" id="Coils"/>
    </source>
</evidence>
<evidence type="ECO:0000256" key="5">
    <source>
        <dbReference type="ARBA" id="ARBA00022553"/>
    </source>
</evidence>
<dbReference type="InterPro" id="IPR011993">
    <property type="entry name" value="PH-like_dom_sf"/>
</dbReference>
<evidence type="ECO:0000259" key="11">
    <source>
        <dbReference type="PROSITE" id="PS50010"/>
    </source>
</evidence>
<dbReference type="Pfam" id="PF00621">
    <property type="entry name" value="RhoGEF"/>
    <property type="match status" value="1"/>
</dbReference>
<dbReference type="PROSITE" id="PS50132">
    <property type="entry name" value="RGS"/>
    <property type="match status" value="1"/>
</dbReference>
<evidence type="ECO:0000256" key="6">
    <source>
        <dbReference type="ARBA" id="ARBA00023054"/>
    </source>
</evidence>
<feature type="region of interest" description="Disordered" evidence="9">
    <location>
        <begin position="851"/>
        <end position="963"/>
    </location>
</feature>
<dbReference type="PANTHER" id="PTHR45872:SF2">
    <property type="entry name" value="RHO GUANINE NUCLEOTIDE EXCHANGE FACTOR 2, ISOFORM D"/>
    <property type="match status" value="1"/>
</dbReference>
<feature type="compositionally biased region" description="Polar residues" evidence="9">
    <location>
        <begin position="406"/>
        <end position="416"/>
    </location>
</feature>
<evidence type="ECO:0000313" key="14">
    <source>
        <dbReference type="Proteomes" id="UP000694865"/>
    </source>
</evidence>
<dbReference type="CDD" id="cd00160">
    <property type="entry name" value="RhoGEF"/>
    <property type="match status" value="1"/>
</dbReference>
<organism evidence="14 15">
    <name type="scientific">Saccoglossus kowalevskii</name>
    <name type="common">Acorn worm</name>
    <dbReference type="NCBI Taxonomy" id="10224"/>
    <lineage>
        <taxon>Eukaryota</taxon>
        <taxon>Metazoa</taxon>
        <taxon>Hemichordata</taxon>
        <taxon>Enteropneusta</taxon>
        <taxon>Harrimaniidae</taxon>
        <taxon>Saccoglossus</taxon>
    </lineage>
</organism>